<proteinExistence type="predicted"/>
<dbReference type="Gene3D" id="2.60.120.1440">
    <property type="match status" value="1"/>
</dbReference>
<sequence length="331" mass="36127">MPTPSDRYGDAERPDALRQDAHAWLVRMTSGRATRQDAQAFRRWRDASPRHQAAFEEARAQWRLLGPAVGNLLRSDARAAACHRDAMRPRHGGRRAFLGAATGAAAAAAAVAYPPFRLWPAPGEWDADYRTATGEQRSLALAGRVNLVLNTRTSVRRVMRGEELVGLDLLAGETAVDLRQAGEAFGIAAGAGRSVAESGRFEVRYLDGKVCVTCIDGSVRVEHPGGRRQLQSGQQTVYDARTVGGTARVDTAEVSAWRRGELVFKRTPLWAVIDEINRYRPGRVLLMASSLRADTVTAHFRLDALDTALLQIRHTFDLTAQALPGGVLVLS</sequence>
<dbReference type="Pfam" id="PF04773">
    <property type="entry name" value="FecR"/>
    <property type="match status" value="1"/>
</dbReference>
<dbReference type="Gene3D" id="3.55.50.30">
    <property type="match status" value="1"/>
</dbReference>
<accession>A0ABP8HIA7</accession>
<dbReference type="PANTHER" id="PTHR30273:SF2">
    <property type="entry name" value="PROTEIN FECR"/>
    <property type="match status" value="1"/>
</dbReference>
<evidence type="ECO:0000313" key="3">
    <source>
        <dbReference type="EMBL" id="GAA4339737.1"/>
    </source>
</evidence>
<dbReference type="Pfam" id="PF16220">
    <property type="entry name" value="DUF4880"/>
    <property type="match status" value="1"/>
</dbReference>
<dbReference type="PIRSF" id="PIRSF018266">
    <property type="entry name" value="FecR"/>
    <property type="match status" value="1"/>
</dbReference>
<dbReference type="InterPro" id="IPR006860">
    <property type="entry name" value="FecR"/>
</dbReference>
<dbReference type="Proteomes" id="UP001501671">
    <property type="component" value="Unassembled WGS sequence"/>
</dbReference>
<evidence type="ECO:0000259" key="1">
    <source>
        <dbReference type="Pfam" id="PF04773"/>
    </source>
</evidence>
<evidence type="ECO:0000313" key="4">
    <source>
        <dbReference type="Proteomes" id="UP001501671"/>
    </source>
</evidence>
<protein>
    <submittedName>
        <fullName evidence="3">Anti-sigma factor VreR</fullName>
    </submittedName>
</protein>
<organism evidence="3 4">
    <name type="scientific">Pigmentiphaga soli</name>
    <dbReference type="NCBI Taxonomy" id="1007095"/>
    <lineage>
        <taxon>Bacteria</taxon>
        <taxon>Pseudomonadati</taxon>
        <taxon>Pseudomonadota</taxon>
        <taxon>Betaproteobacteria</taxon>
        <taxon>Burkholderiales</taxon>
        <taxon>Alcaligenaceae</taxon>
        <taxon>Pigmentiphaga</taxon>
    </lineage>
</organism>
<evidence type="ECO:0000259" key="2">
    <source>
        <dbReference type="Pfam" id="PF16220"/>
    </source>
</evidence>
<dbReference type="EMBL" id="BAABFO010000023">
    <property type="protein sequence ID" value="GAA4339737.1"/>
    <property type="molecule type" value="Genomic_DNA"/>
</dbReference>
<comment type="caution">
    <text evidence="3">The sequence shown here is derived from an EMBL/GenBank/DDBJ whole genome shotgun (WGS) entry which is preliminary data.</text>
</comment>
<feature type="domain" description="FecR protein" evidence="1">
    <location>
        <begin position="128"/>
        <end position="220"/>
    </location>
</feature>
<dbReference type="InterPro" id="IPR032623">
    <property type="entry name" value="FecR_N"/>
</dbReference>
<feature type="domain" description="FecR N-terminal" evidence="2">
    <location>
        <begin position="19"/>
        <end position="59"/>
    </location>
</feature>
<gene>
    <name evidence="3" type="primary">vreR_2</name>
    <name evidence="3" type="ORF">GCM10023144_38290</name>
</gene>
<keyword evidence="4" id="KW-1185">Reference proteome</keyword>
<reference evidence="4" key="1">
    <citation type="journal article" date="2019" name="Int. J. Syst. Evol. Microbiol.">
        <title>The Global Catalogue of Microorganisms (GCM) 10K type strain sequencing project: providing services to taxonomists for standard genome sequencing and annotation.</title>
        <authorList>
            <consortium name="The Broad Institute Genomics Platform"/>
            <consortium name="The Broad Institute Genome Sequencing Center for Infectious Disease"/>
            <person name="Wu L."/>
            <person name="Ma J."/>
        </authorList>
    </citation>
    <scope>NUCLEOTIDE SEQUENCE [LARGE SCALE GENOMIC DNA]</scope>
    <source>
        <strain evidence="4">JCM 17666</strain>
    </source>
</reference>
<dbReference type="RefSeq" id="WP_345251494.1">
    <property type="nucleotide sequence ID" value="NZ_BAABFO010000023.1"/>
</dbReference>
<dbReference type="InterPro" id="IPR012373">
    <property type="entry name" value="Ferrdict_sens_TM"/>
</dbReference>
<name>A0ABP8HIA7_9BURK</name>
<dbReference type="PANTHER" id="PTHR30273">
    <property type="entry name" value="PERIPLASMIC SIGNAL SENSOR AND SIGMA FACTOR ACTIVATOR FECR-RELATED"/>
    <property type="match status" value="1"/>
</dbReference>